<dbReference type="PANTHER" id="PTHR21373">
    <property type="entry name" value="GLUCOSE REPRESSIBLE PROTEIN MAK10"/>
    <property type="match status" value="1"/>
</dbReference>
<dbReference type="GO" id="GO:0031417">
    <property type="term" value="C:NatC complex"/>
    <property type="evidence" value="ECO:0007669"/>
    <property type="project" value="InterPro"/>
</dbReference>
<evidence type="ECO:0000256" key="4">
    <source>
        <dbReference type="SAM" id="Coils"/>
    </source>
</evidence>
<evidence type="ECO:0000256" key="2">
    <source>
        <dbReference type="ARBA" id="ARBA00006289"/>
    </source>
</evidence>
<evidence type="ECO:0000256" key="1">
    <source>
        <dbReference type="ARBA" id="ARBA00004496"/>
    </source>
</evidence>
<feature type="coiled-coil region" evidence="4">
    <location>
        <begin position="439"/>
        <end position="466"/>
    </location>
</feature>
<organism evidence="7 8">
    <name type="scientific">Lachancea mirantina</name>
    <dbReference type="NCBI Taxonomy" id="1230905"/>
    <lineage>
        <taxon>Eukaryota</taxon>
        <taxon>Fungi</taxon>
        <taxon>Dikarya</taxon>
        <taxon>Ascomycota</taxon>
        <taxon>Saccharomycotina</taxon>
        <taxon>Saccharomycetes</taxon>
        <taxon>Saccharomycetales</taxon>
        <taxon>Saccharomycetaceae</taxon>
        <taxon>Lachancea</taxon>
    </lineage>
</organism>
<evidence type="ECO:0000259" key="5">
    <source>
        <dbReference type="Pfam" id="PF04112"/>
    </source>
</evidence>
<feature type="domain" description="NAA35-like N-terminal" evidence="5">
    <location>
        <begin position="38"/>
        <end position="203"/>
    </location>
</feature>
<dbReference type="InterPro" id="IPR007244">
    <property type="entry name" value="Naa35_N"/>
</dbReference>
<dbReference type="AlphaFoldDB" id="A0A1G4JF23"/>
<dbReference type="Pfam" id="PF25789">
    <property type="entry name" value="TPR_NAA35"/>
    <property type="match status" value="1"/>
</dbReference>
<dbReference type="Pfam" id="PF04112">
    <property type="entry name" value="Mak10"/>
    <property type="match status" value="1"/>
</dbReference>
<comment type="similarity">
    <text evidence="2">Belongs to the MAK10 family.</text>
</comment>
<dbReference type="EMBL" id="LT598463">
    <property type="protein sequence ID" value="SCU88821.1"/>
    <property type="molecule type" value="Genomic_DNA"/>
</dbReference>
<sequence length="765" mass="87298">MGSLESSFEQLKLEKSLDDGLVDVTDQLKRLTNQLKPQTIVKAPDFDLFEGTHSLEINNKKLDSTLLQLPTAEQFFDCNLAYGDSEVQMNEFVTGISDRLLRSVMTWLTDYQSLPTTVLCCRYVEVLIMQFTEDPKPDLSSCRLNTGNELYDEVLVGCVLGLASFIGFVQSLFRAGVIFEEEDLNCNTMGLNMLMGVTTETVLQKLERGRFILTHKFPQSAHLTRILELVMHLVTLGSMLPDQAEISGESCVETLQKLIGCATELQIYDTTSLSVPPGCFSVGIQKRLSNQFPPKSIAELRGGEYEAYERMAKDICEVFKLNEAQSVFEIYQAAYYFNKGAQRHVIARALFPLHLMRDDQTVLGKMTFLEFSEQHIRAFSLHATSLSHALQDAELSPSLIDKFDAFMQESSAALFAWYQNMSQNSCRYRQGFNRQLLVWDSLQAQVETFEMELESLEIKDEIAENRTLLPLTSWTFFMKLSAMLEFVLNGFELDIYKPREYFAMYWYAYYLTQHSESCLDRLHTFIRNKIAFIQSMNKRLKKLKAGEKKNALRTQYRWYVENDLPQLSANQKSVTTFAMKCLIVKNLCLAEVFQFATLKSYGLIDYDEKSNDQFSSTELIHKLRFKTFSSIGVPELPSYEMFCSSLNEFVVDGSSRELTKSSEFIVEELSSAASAIDTLIAAITEGDDKADALLTGTRVVKDAAIDHYQRLRKSVDHLRANSQTMHEKFAKETLQSASQKFAIDVERPPESSKLFPFLTIRRKSD</sequence>
<dbReference type="PANTHER" id="PTHR21373:SF0">
    <property type="entry name" value="N-ALPHA-ACETYLTRANSFERASE 35, NATC AUXILIARY SUBUNIT"/>
    <property type="match status" value="1"/>
</dbReference>
<reference evidence="7 8" key="1">
    <citation type="submission" date="2016-03" db="EMBL/GenBank/DDBJ databases">
        <authorList>
            <person name="Devillers H."/>
        </authorList>
    </citation>
    <scope>NUCLEOTIDE SEQUENCE [LARGE SCALE GENOMIC DNA]</scope>
    <source>
        <strain evidence="7">CBS 11717</strain>
    </source>
</reference>
<accession>A0A1G4JF23</accession>
<proteinExistence type="inferred from homology"/>
<feature type="domain" description="NAA35-like TPR repeats" evidence="6">
    <location>
        <begin position="318"/>
        <end position="678"/>
    </location>
</feature>
<dbReference type="STRING" id="1230905.A0A1G4JF23"/>
<keyword evidence="4" id="KW-0175">Coiled coil</keyword>
<dbReference type="InterPro" id="IPR057982">
    <property type="entry name" value="TPR_NAA35"/>
</dbReference>
<evidence type="ECO:0000313" key="7">
    <source>
        <dbReference type="EMBL" id="SCU88821.1"/>
    </source>
</evidence>
<gene>
    <name evidence="7" type="ORF">LAMI_0D11430G</name>
</gene>
<keyword evidence="8" id="KW-1185">Reference proteome</keyword>
<evidence type="ECO:0000256" key="3">
    <source>
        <dbReference type="ARBA" id="ARBA00022490"/>
    </source>
</evidence>
<evidence type="ECO:0000313" key="8">
    <source>
        <dbReference type="Proteomes" id="UP000191024"/>
    </source>
</evidence>
<name>A0A1G4JF23_9SACH</name>
<dbReference type="InterPro" id="IPR057983">
    <property type="entry name" value="NAA35-like_N"/>
</dbReference>
<keyword evidence="3" id="KW-0963">Cytoplasm</keyword>
<dbReference type="OrthoDB" id="269405at2759"/>
<dbReference type="Proteomes" id="UP000191024">
    <property type="component" value="Chromosome D"/>
</dbReference>
<protein>
    <submittedName>
        <fullName evidence="7">LAMI_0D11430g1_1</fullName>
    </submittedName>
</protein>
<evidence type="ECO:0000259" key="6">
    <source>
        <dbReference type="Pfam" id="PF25789"/>
    </source>
</evidence>
<comment type="subcellular location">
    <subcellularLocation>
        <location evidence="1">Cytoplasm</location>
    </subcellularLocation>
</comment>